<dbReference type="GO" id="GO:0005634">
    <property type="term" value="C:nucleus"/>
    <property type="evidence" value="ECO:0007669"/>
    <property type="project" value="UniProtKB-SubCell"/>
</dbReference>
<comment type="subcellular location">
    <subcellularLocation>
        <location evidence="1">Nucleus</location>
    </subcellularLocation>
</comment>
<dbReference type="InterPro" id="IPR052620">
    <property type="entry name" value="ELYS/MEL-28_NucAsmblyFactor"/>
</dbReference>
<feature type="compositionally biased region" description="Basic and acidic residues" evidence="3">
    <location>
        <begin position="2222"/>
        <end position="2232"/>
    </location>
</feature>
<feature type="compositionally biased region" description="Low complexity" evidence="3">
    <location>
        <begin position="1955"/>
        <end position="1965"/>
    </location>
</feature>
<feature type="compositionally biased region" description="Polar residues" evidence="3">
    <location>
        <begin position="1222"/>
        <end position="1234"/>
    </location>
</feature>
<feature type="compositionally biased region" description="Basic and acidic residues" evidence="3">
    <location>
        <begin position="1894"/>
        <end position="1910"/>
    </location>
</feature>
<feature type="compositionally biased region" description="Polar residues" evidence="3">
    <location>
        <begin position="2359"/>
        <end position="2382"/>
    </location>
</feature>
<evidence type="ECO:0000313" key="7">
    <source>
        <dbReference type="Proteomes" id="UP001374579"/>
    </source>
</evidence>
<keyword evidence="2" id="KW-0539">Nucleus</keyword>
<feature type="compositionally biased region" description="Low complexity" evidence="3">
    <location>
        <begin position="1810"/>
        <end position="1831"/>
    </location>
</feature>
<feature type="compositionally biased region" description="Basic residues" evidence="3">
    <location>
        <begin position="2344"/>
        <end position="2357"/>
    </location>
</feature>
<feature type="compositionally biased region" description="Basic and acidic residues" evidence="3">
    <location>
        <begin position="1421"/>
        <end position="1443"/>
    </location>
</feature>
<feature type="domain" description="ELYS-like" evidence="4">
    <location>
        <begin position="780"/>
        <end position="987"/>
    </location>
</feature>
<keyword evidence="7" id="KW-1185">Reference proteome</keyword>
<dbReference type="EMBL" id="JBAMIC010000019">
    <property type="protein sequence ID" value="KAK7093209.1"/>
    <property type="molecule type" value="Genomic_DNA"/>
</dbReference>
<feature type="compositionally biased region" description="Low complexity" evidence="3">
    <location>
        <begin position="2135"/>
        <end position="2144"/>
    </location>
</feature>
<dbReference type="PANTHER" id="PTHR21583:SF8">
    <property type="entry name" value="PROTEIN ELYS"/>
    <property type="match status" value="1"/>
</dbReference>
<gene>
    <name evidence="6" type="ORF">V1264_007004</name>
</gene>
<feature type="compositionally biased region" description="Polar residues" evidence="3">
    <location>
        <begin position="1554"/>
        <end position="1571"/>
    </location>
</feature>
<feature type="compositionally biased region" description="Polar residues" evidence="3">
    <location>
        <begin position="1346"/>
        <end position="1356"/>
    </location>
</feature>
<sequence>MRQVLRPSQASELVPFQACSVRRLDSCEFANAHSGLSEDGTLTWVYKGAALEVLSTHTGRTVASLNTENLLRDMQATIVCVCEFRCHGRARLAVGVNGAAEQGTLVLLDVASSVIVRAVEIPQQVTAVERVLTYGGRNVPQWALSQQLRQFHGILAVGTMGGYLYLVDMSLDSPSRIDVGQKVMPSPLMLVDPRERDLDALRQHAALTRQHLAVLLGVDEQTHSNDCFHFRRPDLTVVQTFNEDEIQVSCLKYIPQSGTLAIGYSFGGFHLWKLFNPVLEFTSSVEPEDLPVAFFVYQEPENDPRNFAYIWVCSDDHLSEQKQESLCSVTLYQLSYSRRTFYANYGSFYEEVNSVVQRLHHNLTMDPYNSRHTSTWSSQLLSAITIADPNYHPPANLTVNDSFEESCLGPDLSLCAFVWEAQDSRPGGTTQVFYSIFDMNRWYHAQMPSRIKCVNVGGQEVCPYFAVYHMDEAVLREGCGSLLDVQLKPGSLLRFLNNSPMPPEQHFYPSSLTFETTCVLTNGIISASILGVQRQVLASVESSGPLCLLKPFDLYHRCIQAGLLARTVDTSSTSTAEEQQRMSLLTLALEQGKIRFIAACVRSWADGEFYHQGCTLQFLLSWSWARVTAIKQQVDTACQPLFNWSGAPVDQRMMQVLQTCVCCLGHLNTVLHLLLTQASPVTDQGQVELEHRIKVVTLLHHHLKVTLWFVHNGLLPEQDESKESSPGHYVYPATELSQVFTNKRQLISHRGGLSSSGSDSHTMILIDALVYSAGDSVTQLWKSQGGSGLYPPPSLHAALSVYLLDGVEETTKNAILLYLLFDMAAISHGHEAQFAEKIPLFSKTFELPRGLMHQMNACWLIDHMNFEEGLKELLGHGSFHEVGAWQHGCILRALMHHGEVSGACQYLSARNPPIVTPDDLRMRLTIMVANRLVWQAVAYVRHSCGSVDQEAMLTHIFHQCHHYKLMEMLFKLPLTECEEQCLQHYLSVSADPTAAELLVLHLLQRAQYVPAIRLNDRMKHRATMDQSGKARERAKTRNTVVEGFRHALPATQQYLINHPPSSSTLNATRKVDVVRPKPLSTAITQHAERRANCQSSLIMAVMDKVAQAGTLLARHEEGDREKQETGVAGHKRDLPESDTAVINKPGPFLCTPSTPRVRSRLSVASQVVYPAVRESTVGFLSTTLPASPLSPTANTTLRRSRVFTADCMSLLQTPKIEHTPARITSPQQRATPTPHSILKVSRLPRSSPKAKGGVLSPKGRPKRLGFTGSLNVSTSLPPTPTEVSPSATPSPTSATAPLAPSSVSRAKTDLSNTGDVATPKHIRFAESQIHEISPLHASPDDMSRPSLHTRQGTSPGETAVVSDEEVTFNFSTQVTQVTEAMDTENDLDSSTVPLPSPSPDISVPPTLPSPPPSTVFPPPLPERERPMEDEGEELESHLDDRMTRKPLHPSQSLEAPHTSSQGPSATLAHAQGAPYTKISPRTRERSPKVSPKGRERSPKAKERSPKAKERSPKAKERSPKVSPKTQEPSPAVSPQKRGRNAKVRERSPLVVETDTMTDSRLSWSPQVSPRSRLSDGREVIKQTSVVKETRQTSHMSGEYRDEYEIRVVKSATETRVVFQTSSPGDLAPVIECEDGTHPSPTHSLEAMETIEPAEENLLMTVREAKTPTTVSSATHQTEDMVEIADEIQTPTPIRPPSLKNTPERSVKSVRVSRRGKLRKDLATASVEEAGETTESTPPKLRRVSLHSQPPAAGSEVWPDEMPDLRVEVSDDENSNDNRSQPSPLPSSPSRRVTRSVNGSPPVSPSRRVTRSVNGSPPVSPSRRSVRQSVDRSPPPSPSRRSSRKSEERGATPERTRRPSKATAEKDTLTVQTESSSDEMMPPPPSPTRRATRLKTPERSSARKTRSHDTGMESSDSGVESSKLPDSVTSTDTEPPTAAEDDIPKSPGRQRRSSRRSTTPDTTRLPVTRSKSPKTPEQEPEAPKSPSRSPGRRATRGSQAAESKKPESASRRAARGGKDQEEEAKSPGRLSTRRAMTPDPLKVSEPASPSRRSRRLSHTPEPASPSRVSTPHTKTTERSVSPPPPSPSRGRRGVKTDVPAEGEEDPLSATPGKQVQDAASVSPARRPARSERSESADSVPASPSRRSARSDTDKPAPVSPSRRSLRASMERSVSGDSVESTSGASTGRSKTPEPSSPARLRGKGSQGEGQVAMEVKDIAMATEELRSNRRQQKESLQSSVKAAEETGDAPSFQFAPPTPLSRVQADTMGAGPSSNMAAFIFSPPITRTARSRTTSTSSTPSVEAPSRSLRSASVEPEPAVEEETAESVPDDAASTSEVVTETAPRKVRRPMQSRKKSRTAVPSASPTDSPINLVSPGQPTSADPQPERGSRLPARKAKPQATTRGRVLRKRKAKLW</sequence>
<protein>
    <recommendedName>
        <fullName evidence="8">Protein ELYS</fullName>
    </recommendedName>
</protein>
<name>A0AAN9AUD6_9CAEN</name>
<feature type="compositionally biased region" description="Low complexity" evidence="3">
    <location>
        <begin position="2281"/>
        <end position="2300"/>
    </location>
</feature>
<feature type="compositionally biased region" description="Pro residues" evidence="3">
    <location>
        <begin position="1405"/>
        <end position="1420"/>
    </location>
</feature>
<feature type="domain" description="ELYS beta-propeller" evidence="5">
    <location>
        <begin position="40"/>
        <end position="525"/>
    </location>
</feature>
<dbReference type="InterPro" id="IPR036322">
    <property type="entry name" value="WD40_repeat_dom_sf"/>
</dbReference>
<feature type="compositionally biased region" description="Polar residues" evidence="3">
    <location>
        <begin position="1449"/>
        <end position="1464"/>
    </location>
</feature>
<dbReference type="PANTHER" id="PTHR21583">
    <property type="entry name" value="ELYS PROTEIN"/>
    <property type="match status" value="1"/>
</dbReference>
<evidence type="ECO:0000259" key="5">
    <source>
        <dbReference type="Pfam" id="PF16687"/>
    </source>
</evidence>
<feature type="compositionally biased region" description="Basic and acidic residues" evidence="3">
    <location>
        <begin position="2001"/>
        <end position="2025"/>
    </location>
</feature>
<dbReference type="Pfam" id="PF13934">
    <property type="entry name" value="ELYS"/>
    <property type="match status" value="1"/>
</dbReference>
<evidence type="ECO:0000256" key="1">
    <source>
        <dbReference type="ARBA" id="ARBA00004123"/>
    </source>
</evidence>
<evidence type="ECO:0008006" key="8">
    <source>
        <dbReference type="Google" id="ProtNLM"/>
    </source>
</evidence>
<feature type="region of interest" description="Disordered" evidence="3">
    <location>
        <begin position="1382"/>
        <end position="1598"/>
    </location>
</feature>
<feature type="compositionally biased region" description="Basic residues" evidence="3">
    <location>
        <begin position="2405"/>
        <end position="2415"/>
    </location>
</feature>
<evidence type="ECO:0000259" key="4">
    <source>
        <dbReference type="Pfam" id="PF13934"/>
    </source>
</evidence>
<feature type="compositionally biased region" description="Basic and acidic residues" evidence="3">
    <location>
        <begin position="1481"/>
        <end position="1519"/>
    </location>
</feature>
<feature type="compositionally biased region" description="Polar residues" evidence="3">
    <location>
        <begin position="2173"/>
        <end position="2192"/>
    </location>
</feature>
<feature type="compositionally biased region" description="Basic and acidic residues" evidence="3">
    <location>
        <begin position="1843"/>
        <end position="1867"/>
    </location>
</feature>
<evidence type="ECO:0000256" key="3">
    <source>
        <dbReference type="SAM" id="MobiDB-lite"/>
    </source>
</evidence>
<evidence type="ECO:0000313" key="6">
    <source>
        <dbReference type="EMBL" id="KAK7093209.1"/>
    </source>
</evidence>
<dbReference type="SUPFAM" id="SSF50978">
    <property type="entry name" value="WD40 repeat-like"/>
    <property type="match status" value="1"/>
</dbReference>
<dbReference type="InterPro" id="IPR025151">
    <property type="entry name" value="ELYS_dom"/>
</dbReference>
<dbReference type="Pfam" id="PF16687">
    <property type="entry name" value="ELYS-bb"/>
    <property type="match status" value="1"/>
</dbReference>
<comment type="caution">
    <text evidence="6">The sequence shown here is derived from an EMBL/GenBank/DDBJ whole genome shotgun (WGS) entry which is preliminary data.</text>
</comment>
<feature type="compositionally biased region" description="Low complexity" evidence="3">
    <location>
        <begin position="1281"/>
        <end position="1304"/>
    </location>
</feature>
<dbReference type="InterPro" id="IPR032040">
    <property type="entry name" value="ELYS-bb"/>
</dbReference>
<accession>A0AAN9AUD6</accession>
<evidence type="ECO:0000256" key="2">
    <source>
        <dbReference type="ARBA" id="ARBA00023242"/>
    </source>
</evidence>
<feature type="region of interest" description="Disordered" evidence="3">
    <location>
        <begin position="1685"/>
        <end position="2415"/>
    </location>
</feature>
<reference evidence="6 7" key="1">
    <citation type="submission" date="2024-02" db="EMBL/GenBank/DDBJ databases">
        <title>Chromosome-scale genome assembly of the rough periwinkle Littorina saxatilis.</title>
        <authorList>
            <person name="De Jode A."/>
            <person name="Faria R."/>
            <person name="Formenti G."/>
            <person name="Sims Y."/>
            <person name="Smith T.P."/>
            <person name="Tracey A."/>
            <person name="Wood J.M.D."/>
            <person name="Zagrodzka Z.B."/>
            <person name="Johannesson K."/>
            <person name="Butlin R.K."/>
            <person name="Leder E.H."/>
        </authorList>
    </citation>
    <scope>NUCLEOTIDE SEQUENCE [LARGE SCALE GENOMIC DNA]</scope>
    <source>
        <strain evidence="6">Snail1</strain>
        <tissue evidence="6">Muscle</tissue>
    </source>
</reference>
<proteinExistence type="predicted"/>
<feature type="region of interest" description="Disordered" evidence="3">
    <location>
        <begin position="1334"/>
        <end position="1361"/>
    </location>
</feature>
<feature type="compositionally biased region" description="Acidic residues" evidence="3">
    <location>
        <begin position="2317"/>
        <end position="2328"/>
    </location>
</feature>
<feature type="region of interest" description="Disordered" evidence="3">
    <location>
        <begin position="1216"/>
        <end position="1315"/>
    </location>
</feature>
<feature type="compositionally biased region" description="Basic and acidic residues" evidence="3">
    <location>
        <begin position="1587"/>
        <end position="1598"/>
    </location>
</feature>
<organism evidence="6 7">
    <name type="scientific">Littorina saxatilis</name>
    <dbReference type="NCBI Taxonomy" id="31220"/>
    <lineage>
        <taxon>Eukaryota</taxon>
        <taxon>Metazoa</taxon>
        <taxon>Spiralia</taxon>
        <taxon>Lophotrochozoa</taxon>
        <taxon>Mollusca</taxon>
        <taxon>Gastropoda</taxon>
        <taxon>Caenogastropoda</taxon>
        <taxon>Littorinimorpha</taxon>
        <taxon>Littorinoidea</taxon>
        <taxon>Littorinidae</taxon>
        <taxon>Littorina</taxon>
    </lineage>
</organism>
<dbReference type="Proteomes" id="UP001374579">
    <property type="component" value="Unassembled WGS sequence"/>
</dbReference>